<gene>
    <name evidence="3" type="primary">20204659</name>
    <name evidence="2" type="ORF">HELRODRAFT_173725</name>
</gene>
<dbReference type="EMBL" id="KB096633">
    <property type="protein sequence ID" value="ESO03429.1"/>
    <property type="molecule type" value="Genomic_DNA"/>
</dbReference>
<keyword evidence="1" id="KW-0732">Signal</keyword>
<protein>
    <submittedName>
        <fullName evidence="2 3">Uncharacterized protein</fullName>
    </submittedName>
</protein>
<sequence length="489" mass="56046">MTALARIRTTLIVSLSYLALASNALQPPTPIETLLPNITIASCCVTGDVRIQIGGGATICGLEITNDVYDSRMLAVTVLREDFLYLLAVVNADKFGVDLARGHVVKLWIVVYKNNTALKVIIPYRRVAPINLNRIYRLHVLVWTLNNVDDIIPPYSLSDESLMDLPTFLTSLRMYNATLKCVHHLDVVHQFARTSSGNFTCPSDSTFTNRPTCISDENFEILIGETVVFCDAGSLPNVNGLKIMRKPGETICQQNLCLMVVTENNGTEFIRRWVASFNRSDYYQYSKYYPPTESGDHVFYIHIFSMKLGYLRRNPAGKIFHWSLEKFVTENELCSSAVFKTSLQFKILSDEDSVKVNHTNSSDLTTEANQLTNRAAANAYEDEQDEVRHFTMTTDMSANFTLLEDKLSKSKRKVRRTTIYRTPSSAWSPASRLYILTFCVQYFYFRVINEIFCTYRFQRPFSFQIFYSHEQIVVESNRRYQYKKTKTYA</sequence>
<dbReference type="EMBL" id="AMQM01004687">
    <property type="status" value="NOT_ANNOTATED_CDS"/>
    <property type="molecule type" value="Genomic_DNA"/>
</dbReference>
<dbReference type="KEGG" id="hro:HELRODRAFT_173725"/>
<feature type="chain" id="PRO_5010980303" evidence="1">
    <location>
        <begin position="25"/>
        <end position="489"/>
    </location>
</feature>
<accession>T1F760</accession>
<evidence type="ECO:0000313" key="2">
    <source>
        <dbReference type="EMBL" id="ESO03429.1"/>
    </source>
</evidence>
<evidence type="ECO:0000256" key="1">
    <source>
        <dbReference type="SAM" id="SignalP"/>
    </source>
</evidence>
<reference evidence="4" key="1">
    <citation type="submission" date="2012-12" db="EMBL/GenBank/DDBJ databases">
        <authorList>
            <person name="Hellsten U."/>
            <person name="Grimwood J."/>
            <person name="Chapman J.A."/>
            <person name="Shapiro H."/>
            <person name="Aerts A."/>
            <person name="Otillar R.P."/>
            <person name="Terry A.Y."/>
            <person name="Boore J.L."/>
            <person name="Simakov O."/>
            <person name="Marletaz F."/>
            <person name="Cho S.-J."/>
            <person name="Edsinger-Gonzales E."/>
            <person name="Havlak P."/>
            <person name="Kuo D.-H."/>
            <person name="Larsson T."/>
            <person name="Lv J."/>
            <person name="Arendt D."/>
            <person name="Savage R."/>
            <person name="Osoegawa K."/>
            <person name="de Jong P."/>
            <person name="Lindberg D.R."/>
            <person name="Seaver E.C."/>
            <person name="Weisblat D.A."/>
            <person name="Putnam N.H."/>
            <person name="Grigoriev I.V."/>
            <person name="Rokhsar D.S."/>
        </authorList>
    </citation>
    <scope>NUCLEOTIDE SEQUENCE</scope>
</reference>
<reference evidence="3" key="3">
    <citation type="submission" date="2015-06" db="UniProtKB">
        <authorList>
            <consortium name="EnsemblMetazoa"/>
        </authorList>
    </citation>
    <scope>IDENTIFICATION</scope>
</reference>
<dbReference type="EnsemblMetazoa" id="HelroT173725">
    <property type="protein sequence ID" value="HelroP173725"/>
    <property type="gene ID" value="HelroG173725"/>
</dbReference>
<dbReference type="Proteomes" id="UP000015101">
    <property type="component" value="Unassembled WGS sequence"/>
</dbReference>
<name>T1F760_HELRO</name>
<feature type="signal peptide" evidence="1">
    <location>
        <begin position="1"/>
        <end position="24"/>
    </location>
</feature>
<evidence type="ECO:0000313" key="3">
    <source>
        <dbReference type="EnsemblMetazoa" id="HelroP173725"/>
    </source>
</evidence>
<reference evidence="2 4" key="2">
    <citation type="journal article" date="2013" name="Nature">
        <title>Insights into bilaterian evolution from three spiralian genomes.</title>
        <authorList>
            <person name="Simakov O."/>
            <person name="Marletaz F."/>
            <person name="Cho S.J."/>
            <person name="Edsinger-Gonzales E."/>
            <person name="Havlak P."/>
            <person name="Hellsten U."/>
            <person name="Kuo D.H."/>
            <person name="Larsson T."/>
            <person name="Lv J."/>
            <person name="Arendt D."/>
            <person name="Savage R."/>
            <person name="Osoegawa K."/>
            <person name="de Jong P."/>
            <person name="Grimwood J."/>
            <person name="Chapman J.A."/>
            <person name="Shapiro H."/>
            <person name="Aerts A."/>
            <person name="Otillar R.P."/>
            <person name="Terry A.Y."/>
            <person name="Boore J.L."/>
            <person name="Grigoriev I.V."/>
            <person name="Lindberg D.R."/>
            <person name="Seaver E.C."/>
            <person name="Weisblat D.A."/>
            <person name="Putnam N.H."/>
            <person name="Rokhsar D.S."/>
        </authorList>
    </citation>
    <scope>NUCLEOTIDE SEQUENCE</scope>
</reference>
<dbReference type="CTD" id="20204659"/>
<keyword evidence="4" id="KW-1185">Reference proteome</keyword>
<organism evidence="3 4">
    <name type="scientific">Helobdella robusta</name>
    <name type="common">Californian leech</name>
    <dbReference type="NCBI Taxonomy" id="6412"/>
    <lineage>
        <taxon>Eukaryota</taxon>
        <taxon>Metazoa</taxon>
        <taxon>Spiralia</taxon>
        <taxon>Lophotrochozoa</taxon>
        <taxon>Annelida</taxon>
        <taxon>Clitellata</taxon>
        <taxon>Hirudinea</taxon>
        <taxon>Rhynchobdellida</taxon>
        <taxon>Glossiphoniidae</taxon>
        <taxon>Helobdella</taxon>
    </lineage>
</organism>
<evidence type="ECO:0000313" key="4">
    <source>
        <dbReference type="Proteomes" id="UP000015101"/>
    </source>
</evidence>
<dbReference type="AlphaFoldDB" id="T1F760"/>
<dbReference type="RefSeq" id="XP_009018577.1">
    <property type="nucleotide sequence ID" value="XM_009020329.1"/>
</dbReference>
<dbReference type="HOGENOM" id="CLU_558116_0_0_1"/>
<dbReference type="InParanoid" id="T1F760"/>
<dbReference type="GeneID" id="20204659"/>
<proteinExistence type="predicted"/>